<feature type="region of interest" description="Disordered" evidence="1">
    <location>
        <begin position="67"/>
        <end position="135"/>
    </location>
</feature>
<dbReference type="EMBL" id="FOBH01000012">
    <property type="protein sequence ID" value="SEL47005.1"/>
    <property type="molecule type" value="Genomic_DNA"/>
</dbReference>
<evidence type="ECO:0000313" key="3">
    <source>
        <dbReference type="Proteomes" id="UP000198620"/>
    </source>
</evidence>
<evidence type="ECO:0000256" key="1">
    <source>
        <dbReference type="SAM" id="MobiDB-lite"/>
    </source>
</evidence>
<dbReference type="AlphaFoldDB" id="A0A1H7QHH8"/>
<organism evidence="2 3">
    <name type="scientific">Nitrosovibrio tenuis</name>
    <dbReference type="NCBI Taxonomy" id="1233"/>
    <lineage>
        <taxon>Bacteria</taxon>
        <taxon>Pseudomonadati</taxon>
        <taxon>Pseudomonadota</taxon>
        <taxon>Betaproteobacteria</taxon>
        <taxon>Nitrosomonadales</taxon>
        <taxon>Nitrosomonadaceae</taxon>
        <taxon>Nitrosovibrio</taxon>
    </lineage>
</organism>
<accession>A0A1H7QHH8</accession>
<keyword evidence="3" id="KW-1185">Reference proteome</keyword>
<sequence>MLPVNEYAVNHEARSNDCHNSAIKKTNLKNSKGTLNRSSRSALWIKSDDYKARAEGRSSAYDAKECNAVAPKASPEGPGERGSGSVGCRDRVCGRLHPAAGSHLPLEGTAPPCAVAPKAPPEGPGKRGSGSAGAGTAFDWGLLNKGASYQEKSEAISPTVFGFGG</sequence>
<gene>
    <name evidence="2" type="ORF">SAMN05216387_1125</name>
</gene>
<dbReference type="STRING" id="1233.SAMN05216387_1125"/>
<reference evidence="2 3" key="1">
    <citation type="submission" date="2016-10" db="EMBL/GenBank/DDBJ databases">
        <authorList>
            <person name="de Groot N.N."/>
        </authorList>
    </citation>
    <scope>NUCLEOTIDE SEQUENCE [LARGE SCALE GENOMIC DNA]</scope>
    <source>
        <strain evidence="2 3">Nv1</strain>
    </source>
</reference>
<proteinExistence type="predicted"/>
<evidence type="ECO:0000313" key="2">
    <source>
        <dbReference type="EMBL" id="SEL47005.1"/>
    </source>
</evidence>
<dbReference type="Proteomes" id="UP000198620">
    <property type="component" value="Unassembled WGS sequence"/>
</dbReference>
<name>A0A1H7QHH8_9PROT</name>
<protein>
    <submittedName>
        <fullName evidence="2">Uncharacterized protein</fullName>
    </submittedName>
</protein>